<feature type="transmembrane region" description="Helical" evidence="9">
    <location>
        <begin position="252"/>
        <end position="272"/>
    </location>
</feature>
<feature type="transmembrane region" description="Helical" evidence="9">
    <location>
        <begin position="6"/>
        <end position="30"/>
    </location>
</feature>
<dbReference type="EMBL" id="NCKU01002806">
    <property type="protein sequence ID" value="RWS08749.1"/>
    <property type="molecule type" value="Genomic_DNA"/>
</dbReference>
<proteinExistence type="inferred from homology"/>
<evidence type="ECO:0000256" key="1">
    <source>
        <dbReference type="ARBA" id="ARBA00004141"/>
    </source>
</evidence>
<sequence>MDFLDHHWFIAYTILFIINVFGNSIAIVFISLKRRLHNHTNLLIGNMVFSDILFGTICYIREWELFNWFIITNSFWCNFPVFIQELNYSSAIVTMVFLAVTKYLMATNSLKWRTWFRTRFIRWLILGIWILSLLLSIRTFWYFELITMIDKNGPINICLPRKLFLNNNLWTIFDLLFLYLIPMICILLSYIYLLRATNKCANISLEFLKKQRATQNCEMNEVKKKQELKLTLDSTERLMVYNPRLQAKRRKLLLLMISFTIWFTICHLPYYIMSCIRDFMPTLFEPPQFLTLMNIARMTFYAKSSMNPIVLYLISEMFRIQFTNQNVRRSETQISPIVHALNHDYQ</sequence>
<dbReference type="Proteomes" id="UP000285301">
    <property type="component" value="Unassembled WGS sequence"/>
</dbReference>
<dbReference type="InterPro" id="IPR017452">
    <property type="entry name" value="GPCR_Rhodpsn_7TM"/>
</dbReference>
<feature type="transmembrane region" description="Helical" evidence="9">
    <location>
        <begin position="81"/>
        <end position="100"/>
    </location>
</feature>
<evidence type="ECO:0000256" key="6">
    <source>
        <dbReference type="ARBA" id="ARBA00023136"/>
    </source>
</evidence>
<dbReference type="PANTHER" id="PTHR24243">
    <property type="entry name" value="G-PROTEIN COUPLED RECEPTOR"/>
    <property type="match status" value="1"/>
</dbReference>
<keyword evidence="5" id="KW-0297">G-protein coupled receptor</keyword>
<keyword evidence="4 9" id="KW-1133">Transmembrane helix</keyword>
<dbReference type="InterPro" id="IPR000276">
    <property type="entry name" value="GPCR_Rhodpsn"/>
</dbReference>
<dbReference type="Gene3D" id="1.20.1070.10">
    <property type="entry name" value="Rhodopsin 7-helix transmembrane proteins"/>
    <property type="match status" value="1"/>
</dbReference>
<keyword evidence="7 11" id="KW-0675">Receptor</keyword>
<evidence type="ECO:0000313" key="12">
    <source>
        <dbReference type="Proteomes" id="UP000285301"/>
    </source>
</evidence>
<organism evidence="11 12">
    <name type="scientific">Dinothrombium tinctorium</name>
    <dbReference type="NCBI Taxonomy" id="1965070"/>
    <lineage>
        <taxon>Eukaryota</taxon>
        <taxon>Metazoa</taxon>
        <taxon>Ecdysozoa</taxon>
        <taxon>Arthropoda</taxon>
        <taxon>Chelicerata</taxon>
        <taxon>Arachnida</taxon>
        <taxon>Acari</taxon>
        <taxon>Acariformes</taxon>
        <taxon>Trombidiformes</taxon>
        <taxon>Prostigmata</taxon>
        <taxon>Anystina</taxon>
        <taxon>Parasitengona</taxon>
        <taxon>Trombidioidea</taxon>
        <taxon>Trombidiidae</taxon>
        <taxon>Dinothrombium</taxon>
    </lineage>
</organism>
<dbReference type="Pfam" id="PF00001">
    <property type="entry name" value="7tm_1"/>
    <property type="match status" value="1"/>
</dbReference>
<keyword evidence="12" id="KW-1185">Reference proteome</keyword>
<dbReference type="OrthoDB" id="10021141at2759"/>
<keyword evidence="8" id="KW-0807">Transducer</keyword>
<dbReference type="PANTHER" id="PTHR24243:SF224">
    <property type="entry name" value="G-PROTEIN COUPLED RECEPTOR 19-RELATED"/>
    <property type="match status" value="1"/>
</dbReference>
<evidence type="ECO:0000256" key="8">
    <source>
        <dbReference type="ARBA" id="ARBA00023224"/>
    </source>
</evidence>
<accession>A0A3S4QWZ7</accession>
<comment type="caution">
    <text evidence="11">The sequence shown here is derived from an EMBL/GenBank/DDBJ whole genome shotgun (WGS) entry which is preliminary data.</text>
</comment>
<dbReference type="STRING" id="1965070.A0A3S4QWZ7"/>
<comment type="subcellular location">
    <subcellularLocation>
        <location evidence="1">Membrane</location>
        <topology evidence="1">Multi-pass membrane protein</topology>
    </subcellularLocation>
</comment>
<keyword evidence="6 9" id="KW-0472">Membrane</keyword>
<dbReference type="PROSITE" id="PS50262">
    <property type="entry name" value="G_PROTEIN_RECEP_F1_2"/>
    <property type="match status" value="1"/>
</dbReference>
<evidence type="ECO:0000256" key="3">
    <source>
        <dbReference type="ARBA" id="ARBA00022692"/>
    </source>
</evidence>
<evidence type="ECO:0000256" key="4">
    <source>
        <dbReference type="ARBA" id="ARBA00022989"/>
    </source>
</evidence>
<feature type="transmembrane region" description="Helical" evidence="9">
    <location>
        <begin position="169"/>
        <end position="193"/>
    </location>
</feature>
<evidence type="ECO:0000313" key="11">
    <source>
        <dbReference type="EMBL" id="RWS08749.1"/>
    </source>
</evidence>
<dbReference type="PRINTS" id="PR00237">
    <property type="entry name" value="GPCRRHODOPSN"/>
</dbReference>
<feature type="transmembrane region" description="Helical" evidence="9">
    <location>
        <begin position="42"/>
        <end position="61"/>
    </location>
</feature>
<dbReference type="GO" id="GO:0004930">
    <property type="term" value="F:G protein-coupled receptor activity"/>
    <property type="evidence" value="ECO:0007669"/>
    <property type="project" value="UniProtKB-KW"/>
</dbReference>
<evidence type="ECO:0000259" key="10">
    <source>
        <dbReference type="PROSITE" id="PS50262"/>
    </source>
</evidence>
<dbReference type="SUPFAM" id="SSF81321">
    <property type="entry name" value="Family A G protein-coupled receptor-like"/>
    <property type="match status" value="1"/>
</dbReference>
<gene>
    <name evidence="11" type="ORF">B4U79_19032</name>
</gene>
<reference evidence="11 12" key="1">
    <citation type="journal article" date="2018" name="Gigascience">
        <title>Genomes of trombidid mites reveal novel predicted allergens and laterally-transferred genes associated with secondary metabolism.</title>
        <authorList>
            <person name="Dong X."/>
            <person name="Chaisiri K."/>
            <person name="Xia D."/>
            <person name="Armstrong S.D."/>
            <person name="Fang Y."/>
            <person name="Donnelly M.J."/>
            <person name="Kadowaki T."/>
            <person name="McGarry J.W."/>
            <person name="Darby A.C."/>
            <person name="Makepeace B.L."/>
        </authorList>
    </citation>
    <scope>NUCLEOTIDE SEQUENCE [LARGE SCALE GENOMIC DNA]</scope>
    <source>
        <strain evidence="11">UoL-WK</strain>
    </source>
</reference>
<evidence type="ECO:0000256" key="9">
    <source>
        <dbReference type="SAM" id="Phobius"/>
    </source>
</evidence>
<feature type="transmembrane region" description="Helical" evidence="9">
    <location>
        <begin position="120"/>
        <end position="143"/>
    </location>
</feature>
<keyword evidence="3 9" id="KW-0812">Transmembrane</keyword>
<evidence type="ECO:0000256" key="2">
    <source>
        <dbReference type="ARBA" id="ARBA00010663"/>
    </source>
</evidence>
<name>A0A3S4QWZ7_9ACAR</name>
<comment type="similarity">
    <text evidence="2">Belongs to the G-protein coupled receptor 1 family.</text>
</comment>
<dbReference type="CDD" id="cd00637">
    <property type="entry name" value="7tm_classA_rhodopsin-like"/>
    <property type="match status" value="1"/>
</dbReference>
<dbReference type="AlphaFoldDB" id="A0A3S4QWZ7"/>
<evidence type="ECO:0000256" key="7">
    <source>
        <dbReference type="ARBA" id="ARBA00023170"/>
    </source>
</evidence>
<protein>
    <submittedName>
        <fullName evidence="11">Allatostatin-A receptor-like protein</fullName>
    </submittedName>
</protein>
<dbReference type="GO" id="GO:0005886">
    <property type="term" value="C:plasma membrane"/>
    <property type="evidence" value="ECO:0007669"/>
    <property type="project" value="TreeGrafter"/>
</dbReference>
<evidence type="ECO:0000256" key="5">
    <source>
        <dbReference type="ARBA" id="ARBA00023040"/>
    </source>
</evidence>
<feature type="domain" description="G-protein coupled receptors family 1 profile" evidence="10">
    <location>
        <begin position="22"/>
        <end position="311"/>
    </location>
</feature>